<evidence type="ECO:0000256" key="1">
    <source>
        <dbReference type="ARBA" id="ARBA00004123"/>
    </source>
</evidence>
<dbReference type="GeneTree" id="ENSGT00940000158780"/>
<dbReference type="SUPFAM" id="SSF51905">
    <property type="entry name" value="FAD/NAD(P)-binding domain"/>
    <property type="match status" value="1"/>
</dbReference>
<dbReference type="PRINTS" id="PR00420">
    <property type="entry name" value="RNGMNOXGNASE"/>
</dbReference>
<evidence type="ECO:0000256" key="3">
    <source>
        <dbReference type="ARBA" id="ARBA00022490"/>
    </source>
</evidence>
<dbReference type="AlphaFoldDB" id="A0A3P8X3Y2"/>
<dbReference type="Proteomes" id="UP000265120">
    <property type="component" value="Chromosome 6"/>
</dbReference>
<dbReference type="InterPro" id="IPR050540">
    <property type="entry name" value="F-actin_Monoox_Mical"/>
</dbReference>
<keyword evidence="4" id="KW-0539">Nucleus</keyword>
<name>A0A3P8X3Y2_CYNSE</name>
<keyword evidence="3" id="KW-0963">Cytoplasm</keyword>
<protein>
    <submittedName>
        <fullName evidence="7">Uncharacterized protein</fullName>
    </submittedName>
</protein>
<dbReference type="InterPro" id="IPR002938">
    <property type="entry name" value="FAD-bd"/>
</dbReference>
<dbReference type="GO" id="GO:0005737">
    <property type="term" value="C:cytoplasm"/>
    <property type="evidence" value="ECO:0007669"/>
    <property type="project" value="UniProtKB-SubCell"/>
</dbReference>
<organism evidence="7 8">
    <name type="scientific">Cynoglossus semilaevis</name>
    <name type="common">Tongue sole</name>
    <dbReference type="NCBI Taxonomy" id="244447"/>
    <lineage>
        <taxon>Eukaryota</taxon>
        <taxon>Metazoa</taxon>
        <taxon>Chordata</taxon>
        <taxon>Craniata</taxon>
        <taxon>Vertebrata</taxon>
        <taxon>Euteleostomi</taxon>
        <taxon>Actinopterygii</taxon>
        <taxon>Neopterygii</taxon>
        <taxon>Teleostei</taxon>
        <taxon>Neoteleostei</taxon>
        <taxon>Acanthomorphata</taxon>
        <taxon>Carangaria</taxon>
        <taxon>Pleuronectiformes</taxon>
        <taxon>Pleuronectoidei</taxon>
        <taxon>Cynoglossidae</taxon>
        <taxon>Cynoglossinae</taxon>
        <taxon>Cynoglossus</taxon>
    </lineage>
</organism>
<evidence type="ECO:0000256" key="4">
    <source>
        <dbReference type="ARBA" id="ARBA00023242"/>
    </source>
</evidence>
<dbReference type="PANTHER" id="PTHR23167">
    <property type="entry name" value="CALPONIN HOMOLOGY DOMAIN-CONTAINING PROTEIN DDB_G0272472-RELATED"/>
    <property type="match status" value="1"/>
</dbReference>
<dbReference type="Pfam" id="PF25413">
    <property type="entry name" value="Rossman_Mical"/>
    <property type="match status" value="1"/>
</dbReference>
<dbReference type="GO" id="GO:0005634">
    <property type="term" value="C:nucleus"/>
    <property type="evidence" value="ECO:0007669"/>
    <property type="project" value="UniProtKB-SubCell"/>
</dbReference>
<dbReference type="STRING" id="244447.ENSCSEP00000033804"/>
<sequence length="308" mass="34798">LFFPLSPPPPPHPHSSREHQLFENFVQTSTCKGTLQAFSILCRQLELDPLDYKNFYSSLKVAVSSWKVKALWTKLDKRAQHKVYSQNRACEGTRCLVIGGGPCGLRTAIELALLGCKVVVIEKRDTFSRNNVLHLWPFTIHDLKGLEAKKFYGKFCAGSIDHISIRQLQLMLLKVCLILGVEVHVNVEFVKLTEPPSEQTGPGWRAQINPPSHPVSDFDFDVVIGADGRRSTLEGFSRKEFRGKLAIAITANFVNRNTTAEAKVEEISGVAFIFNQKFFLELKEETGETRPKFLLFLSLCPRLNEHVF</sequence>
<dbReference type="PANTHER" id="PTHR23167:SF39">
    <property type="entry name" value="[F-ACTIN]-MONOOXYGENASE MICAL2"/>
    <property type="match status" value="1"/>
</dbReference>
<reference evidence="7" key="2">
    <citation type="submission" date="2025-08" db="UniProtKB">
        <authorList>
            <consortium name="Ensembl"/>
        </authorList>
    </citation>
    <scope>IDENTIFICATION</scope>
</reference>
<evidence type="ECO:0000256" key="2">
    <source>
        <dbReference type="ARBA" id="ARBA00004496"/>
    </source>
</evidence>
<dbReference type="Ensembl" id="ENSCSET00000034239.1">
    <property type="protein sequence ID" value="ENSCSEP00000033804.1"/>
    <property type="gene ID" value="ENSCSEG00000021687.1"/>
</dbReference>
<reference evidence="7 8" key="1">
    <citation type="journal article" date="2014" name="Nat. Genet.">
        <title>Whole-genome sequence of a flatfish provides insights into ZW sex chromosome evolution and adaptation to a benthic lifestyle.</title>
        <authorList>
            <person name="Chen S."/>
            <person name="Zhang G."/>
            <person name="Shao C."/>
            <person name="Huang Q."/>
            <person name="Liu G."/>
            <person name="Zhang P."/>
            <person name="Song W."/>
            <person name="An N."/>
            <person name="Chalopin D."/>
            <person name="Volff J.N."/>
            <person name="Hong Y."/>
            <person name="Li Q."/>
            <person name="Sha Z."/>
            <person name="Zhou H."/>
            <person name="Xie M."/>
            <person name="Yu Q."/>
            <person name="Liu Y."/>
            <person name="Xiang H."/>
            <person name="Wang N."/>
            <person name="Wu K."/>
            <person name="Yang C."/>
            <person name="Zhou Q."/>
            <person name="Liao X."/>
            <person name="Yang L."/>
            <person name="Hu Q."/>
            <person name="Zhang J."/>
            <person name="Meng L."/>
            <person name="Jin L."/>
            <person name="Tian Y."/>
            <person name="Lian J."/>
            <person name="Yang J."/>
            <person name="Miao G."/>
            <person name="Liu S."/>
            <person name="Liang Z."/>
            <person name="Yan F."/>
            <person name="Li Y."/>
            <person name="Sun B."/>
            <person name="Zhang H."/>
            <person name="Zhang J."/>
            <person name="Zhu Y."/>
            <person name="Du M."/>
            <person name="Zhao Y."/>
            <person name="Schartl M."/>
            <person name="Tang Q."/>
            <person name="Wang J."/>
        </authorList>
    </citation>
    <scope>NUCLEOTIDE SEQUENCE</scope>
</reference>
<reference evidence="7" key="3">
    <citation type="submission" date="2025-09" db="UniProtKB">
        <authorList>
            <consortium name="Ensembl"/>
        </authorList>
    </citation>
    <scope>IDENTIFICATION</scope>
</reference>
<evidence type="ECO:0000259" key="6">
    <source>
        <dbReference type="Pfam" id="PF25413"/>
    </source>
</evidence>
<evidence type="ECO:0000313" key="7">
    <source>
        <dbReference type="Ensembl" id="ENSCSEP00000033804.1"/>
    </source>
</evidence>
<accession>A0A3P8X3Y2</accession>
<keyword evidence="8" id="KW-1185">Reference proteome</keyword>
<feature type="domain" description="FAD-binding" evidence="5">
    <location>
        <begin position="93"/>
        <end position="129"/>
    </location>
</feature>
<evidence type="ECO:0000259" key="5">
    <source>
        <dbReference type="Pfam" id="PF01494"/>
    </source>
</evidence>
<evidence type="ECO:0000313" key="8">
    <source>
        <dbReference type="Proteomes" id="UP000265120"/>
    </source>
</evidence>
<dbReference type="InterPro" id="IPR057494">
    <property type="entry name" value="Rossman_Mical"/>
</dbReference>
<proteinExistence type="predicted"/>
<dbReference type="Gene3D" id="3.50.50.60">
    <property type="entry name" value="FAD/NAD(P)-binding domain"/>
    <property type="match status" value="1"/>
</dbReference>
<dbReference type="OMA" id="NRACEGT"/>
<dbReference type="GO" id="GO:0071949">
    <property type="term" value="F:FAD binding"/>
    <property type="evidence" value="ECO:0007669"/>
    <property type="project" value="InterPro"/>
</dbReference>
<feature type="domain" description="[F-actin]-monooxygenase MICAL1-3-like Rossman" evidence="6">
    <location>
        <begin position="245"/>
        <end position="287"/>
    </location>
</feature>
<dbReference type="InParanoid" id="A0A3P8X3Y2"/>
<dbReference type="Pfam" id="PF01494">
    <property type="entry name" value="FAD_binding_3"/>
    <property type="match status" value="1"/>
</dbReference>
<dbReference type="InterPro" id="IPR036188">
    <property type="entry name" value="FAD/NAD-bd_sf"/>
</dbReference>
<comment type="subcellular location">
    <subcellularLocation>
        <location evidence="2">Cytoplasm</location>
    </subcellularLocation>
    <subcellularLocation>
        <location evidence="1">Nucleus</location>
    </subcellularLocation>
</comment>